<keyword evidence="2" id="KW-1185">Reference proteome</keyword>
<gene>
    <name evidence="1" type="ORF">C0Q70_17527</name>
</gene>
<protein>
    <submittedName>
        <fullName evidence="1">Uncharacterized protein</fullName>
    </submittedName>
</protein>
<accession>A0A2T7NKM8</accession>
<dbReference type="Proteomes" id="UP000245119">
    <property type="component" value="Linkage Group LG11"/>
</dbReference>
<evidence type="ECO:0000313" key="1">
    <source>
        <dbReference type="EMBL" id="PVD21727.1"/>
    </source>
</evidence>
<proteinExistence type="predicted"/>
<comment type="caution">
    <text evidence="1">The sequence shown here is derived from an EMBL/GenBank/DDBJ whole genome shotgun (WGS) entry which is preliminary data.</text>
</comment>
<dbReference type="AlphaFoldDB" id="A0A2T7NKM8"/>
<sequence length="141" mass="15996">MDGEAGSHIEQWRRDSEDLRIETPGVNIPWWLQLSGLGTRITKERILGEDKYVDWLERKLASLLGEGVREGRLLRANKRQTAVEDSATSFDDCRRQISLGVDGQDVFDSRRHARSDDNSAAVTCCHSPARWEDSGNCRPEL</sequence>
<organism evidence="1 2">
    <name type="scientific">Pomacea canaliculata</name>
    <name type="common">Golden apple snail</name>
    <dbReference type="NCBI Taxonomy" id="400727"/>
    <lineage>
        <taxon>Eukaryota</taxon>
        <taxon>Metazoa</taxon>
        <taxon>Spiralia</taxon>
        <taxon>Lophotrochozoa</taxon>
        <taxon>Mollusca</taxon>
        <taxon>Gastropoda</taxon>
        <taxon>Caenogastropoda</taxon>
        <taxon>Architaenioglossa</taxon>
        <taxon>Ampullarioidea</taxon>
        <taxon>Ampullariidae</taxon>
        <taxon>Pomacea</taxon>
    </lineage>
</organism>
<reference evidence="1 2" key="1">
    <citation type="submission" date="2018-04" db="EMBL/GenBank/DDBJ databases">
        <title>The genome of golden apple snail Pomacea canaliculata provides insight into stress tolerance and invasive adaptation.</title>
        <authorList>
            <person name="Liu C."/>
            <person name="Liu B."/>
            <person name="Ren Y."/>
            <person name="Zhang Y."/>
            <person name="Wang H."/>
            <person name="Li S."/>
            <person name="Jiang F."/>
            <person name="Yin L."/>
            <person name="Zhang G."/>
            <person name="Qian W."/>
            <person name="Fan W."/>
        </authorList>
    </citation>
    <scope>NUCLEOTIDE SEQUENCE [LARGE SCALE GENOMIC DNA]</scope>
    <source>
        <strain evidence="1">SZHN2017</strain>
        <tissue evidence="1">Muscle</tissue>
    </source>
</reference>
<dbReference type="EMBL" id="PZQS01000011">
    <property type="protein sequence ID" value="PVD21727.1"/>
    <property type="molecule type" value="Genomic_DNA"/>
</dbReference>
<name>A0A2T7NKM8_POMCA</name>
<evidence type="ECO:0000313" key="2">
    <source>
        <dbReference type="Proteomes" id="UP000245119"/>
    </source>
</evidence>